<evidence type="ECO:0000256" key="3">
    <source>
        <dbReference type="SAM" id="MobiDB-lite"/>
    </source>
</evidence>
<feature type="coiled-coil region" evidence="2">
    <location>
        <begin position="30"/>
        <end position="81"/>
    </location>
</feature>
<proteinExistence type="predicted"/>
<dbReference type="RefSeq" id="XP_014678954.1">
    <property type="nucleotide sequence ID" value="XM_014823468.1"/>
</dbReference>
<accession>A0ABM1F3D3</accession>
<dbReference type="GeneID" id="106818792"/>
<dbReference type="PANTHER" id="PTHR32083">
    <property type="entry name" value="CILIA AND FLAGELLA-ASSOCIATED PROTEIN 58-RELATED"/>
    <property type="match status" value="1"/>
</dbReference>
<protein>
    <submittedName>
        <fullName evidence="5">Coiled-coil domain-containing protein 146-like</fullName>
    </submittedName>
</protein>
<reference evidence="5" key="1">
    <citation type="submission" date="2025-08" db="UniProtKB">
        <authorList>
            <consortium name="RefSeq"/>
        </authorList>
    </citation>
    <scope>IDENTIFICATION</scope>
</reference>
<dbReference type="Proteomes" id="UP000695022">
    <property type="component" value="Unplaced"/>
</dbReference>
<gene>
    <name evidence="5" type="primary">LOC106818792</name>
</gene>
<evidence type="ECO:0000256" key="1">
    <source>
        <dbReference type="ARBA" id="ARBA00023054"/>
    </source>
</evidence>
<sequence>MSCRTESEEEQRVVLVVSSKASEARCVAEAKGFTRTLEQQRRRLRALEDAPADDPRGGGEAAKLRAQLLGHRNEIAQAASDHRLALEGDVQQGEQELERRAAVYEERQAAHSALHKEHEFRKEREAVENLPKDDALLDNRRDLQKEVTAMKRGLAQQAALAAVDQMKVEESLAAEQQLLRQQETCRAQALQKSRFHYMNSVMLRDGVRCEVVKQQNVLDDLAGRREQRHLELARSNVTIGHAEERMLALRRLYASAVKSRNERGIQLIERNEEICVFQEKLNTFEHLIQNGDVEMTLSLVSQMSDVQARLREAGHRTKALISELSMYQAMSMQLHQAVKEKELAVQQAYMRLENGEPPSEDILAEWHRLVRDEARRAADRQMKADVLRRPLSAAALGVCERASRPRPNGVPPITDAQLPVPRPYGAIAPFKPAPAGANMRHVRKPQLKPIEI</sequence>
<organism evidence="4 5">
    <name type="scientific">Priapulus caudatus</name>
    <name type="common">Priapulid worm</name>
    <dbReference type="NCBI Taxonomy" id="37621"/>
    <lineage>
        <taxon>Eukaryota</taxon>
        <taxon>Metazoa</taxon>
        <taxon>Ecdysozoa</taxon>
        <taxon>Scalidophora</taxon>
        <taxon>Priapulida</taxon>
        <taxon>Priapulimorpha</taxon>
        <taxon>Priapulimorphida</taxon>
        <taxon>Priapulidae</taxon>
        <taxon>Priapulus</taxon>
    </lineage>
</organism>
<keyword evidence="1 2" id="KW-0175">Coiled coil</keyword>
<dbReference type="PANTHER" id="PTHR32083:SF34">
    <property type="entry name" value="COILED-COIL DOMAIN-CONTAINING PROTEIN 146"/>
    <property type="match status" value="1"/>
</dbReference>
<keyword evidence="4" id="KW-1185">Reference proteome</keyword>
<feature type="region of interest" description="Disordered" evidence="3">
    <location>
        <begin position="431"/>
        <end position="452"/>
    </location>
</feature>
<evidence type="ECO:0000256" key="2">
    <source>
        <dbReference type="SAM" id="Coils"/>
    </source>
</evidence>
<name>A0ABM1F3D3_PRICU</name>
<evidence type="ECO:0000313" key="4">
    <source>
        <dbReference type="Proteomes" id="UP000695022"/>
    </source>
</evidence>
<evidence type="ECO:0000313" key="5">
    <source>
        <dbReference type="RefSeq" id="XP_014678954.1"/>
    </source>
</evidence>